<dbReference type="AlphaFoldDB" id="V5BDU6"/>
<keyword evidence="2" id="KW-1185">Reference proteome</keyword>
<organism evidence="1 2">
    <name type="scientific">Methyloglobulus morosus KoM1</name>
    <dbReference type="NCBI Taxonomy" id="1116472"/>
    <lineage>
        <taxon>Bacteria</taxon>
        <taxon>Pseudomonadati</taxon>
        <taxon>Pseudomonadota</taxon>
        <taxon>Gammaproteobacteria</taxon>
        <taxon>Methylococcales</taxon>
        <taxon>Methylococcaceae</taxon>
        <taxon>Methyloglobulus</taxon>
    </lineage>
</organism>
<comment type="caution">
    <text evidence="1">The sequence shown here is derived from an EMBL/GenBank/DDBJ whole genome shotgun (WGS) entry which is preliminary data.</text>
</comment>
<dbReference type="STRING" id="1116472.MGMO_224c00060"/>
<evidence type="ECO:0000313" key="2">
    <source>
        <dbReference type="Proteomes" id="UP000017842"/>
    </source>
</evidence>
<dbReference type="EMBL" id="AYLO01000182">
    <property type="protein sequence ID" value="ESS65919.1"/>
    <property type="molecule type" value="Genomic_DNA"/>
</dbReference>
<accession>V5BDU6</accession>
<dbReference type="Proteomes" id="UP000017842">
    <property type="component" value="Unassembled WGS sequence"/>
</dbReference>
<gene>
    <name evidence="1" type="ORF">MGMO_224c00060</name>
</gene>
<proteinExistence type="predicted"/>
<reference evidence="1 2" key="1">
    <citation type="journal article" date="2013" name="Genome Announc.">
        <title>Draft Genome Sequence of the Methanotrophic Gammaproteobacterium Methyloglobulus morosus DSM 22980 Strain KoM1.</title>
        <authorList>
            <person name="Poehlein A."/>
            <person name="Deutzmann J.S."/>
            <person name="Daniel R."/>
            <person name="Simeonova D.D."/>
        </authorList>
    </citation>
    <scope>NUCLEOTIDE SEQUENCE [LARGE SCALE GENOMIC DNA]</scope>
    <source>
        <strain evidence="1 2">KoM1</strain>
    </source>
</reference>
<evidence type="ECO:0000313" key="1">
    <source>
        <dbReference type="EMBL" id="ESS65919.1"/>
    </source>
</evidence>
<protein>
    <submittedName>
        <fullName evidence="1">Uncharacterized protein</fullName>
    </submittedName>
</protein>
<sequence>MKWGIDLILQSFNQRELTACYFIPVIQVFKIFNALIFNTRPKSDIGHHAH</sequence>
<name>V5BDU6_9GAMM</name>